<name>A0ABQ3B911_9GAMM</name>
<evidence type="ECO:0000313" key="1">
    <source>
        <dbReference type="EMBL" id="GGY84092.1"/>
    </source>
</evidence>
<dbReference type="EMBL" id="BMYZ01000003">
    <property type="protein sequence ID" value="GGY84092.1"/>
    <property type="molecule type" value="Genomic_DNA"/>
</dbReference>
<evidence type="ECO:0000313" key="2">
    <source>
        <dbReference type="Proteomes" id="UP000619761"/>
    </source>
</evidence>
<sequence>MKPNICVLSEAESQCQDLLIAEWKAQNNKTYSLCLYQSPNKTPIECWQNVNNGKTEFTQAIAKTTVFELRDMNNQNLLGQEAFQVINAQKKYQRSRRNPWSFF</sequence>
<proteinExistence type="predicted"/>
<dbReference type="Proteomes" id="UP000619761">
    <property type="component" value="Unassembled WGS sequence"/>
</dbReference>
<comment type="caution">
    <text evidence="1">The sequence shown here is derived from an EMBL/GenBank/DDBJ whole genome shotgun (WGS) entry which is preliminary data.</text>
</comment>
<gene>
    <name evidence="1" type="ORF">GCM10011613_31250</name>
</gene>
<accession>A0ABQ3B911</accession>
<dbReference type="InterPro" id="IPR021559">
    <property type="entry name" value="DUF3019"/>
</dbReference>
<protein>
    <recommendedName>
        <fullName evidence="3">DUF3019 domain-containing protein</fullName>
    </recommendedName>
</protein>
<evidence type="ECO:0008006" key="3">
    <source>
        <dbReference type="Google" id="ProtNLM"/>
    </source>
</evidence>
<dbReference type="Pfam" id="PF11456">
    <property type="entry name" value="DUF3019"/>
    <property type="match status" value="1"/>
</dbReference>
<organism evidence="1 2">
    <name type="scientific">Cellvibrio zantedeschiae</name>
    <dbReference type="NCBI Taxonomy" id="1237077"/>
    <lineage>
        <taxon>Bacteria</taxon>
        <taxon>Pseudomonadati</taxon>
        <taxon>Pseudomonadota</taxon>
        <taxon>Gammaproteobacteria</taxon>
        <taxon>Cellvibrionales</taxon>
        <taxon>Cellvibrionaceae</taxon>
        <taxon>Cellvibrio</taxon>
    </lineage>
</organism>
<keyword evidence="2" id="KW-1185">Reference proteome</keyword>
<reference evidence="2" key="1">
    <citation type="journal article" date="2019" name="Int. J. Syst. Evol. Microbiol.">
        <title>The Global Catalogue of Microorganisms (GCM) 10K type strain sequencing project: providing services to taxonomists for standard genome sequencing and annotation.</title>
        <authorList>
            <consortium name="The Broad Institute Genomics Platform"/>
            <consortium name="The Broad Institute Genome Sequencing Center for Infectious Disease"/>
            <person name="Wu L."/>
            <person name="Ma J."/>
        </authorList>
    </citation>
    <scope>NUCLEOTIDE SEQUENCE [LARGE SCALE GENOMIC DNA]</scope>
    <source>
        <strain evidence="2">KCTC 32239</strain>
    </source>
</reference>